<dbReference type="WBParaSite" id="nRc.2.0.1.t39693-RA">
    <property type="protein sequence ID" value="nRc.2.0.1.t39693-RA"/>
    <property type="gene ID" value="nRc.2.0.1.g39693"/>
</dbReference>
<reference evidence="2" key="1">
    <citation type="submission" date="2022-11" db="UniProtKB">
        <authorList>
            <consortium name="WormBaseParasite"/>
        </authorList>
    </citation>
    <scope>IDENTIFICATION</scope>
</reference>
<dbReference type="Proteomes" id="UP000887565">
    <property type="component" value="Unplaced"/>
</dbReference>
<evidence type="ECO:0000313" key="2">
    <source>
        <dbReference type="WBParaSite" id="nRc.2.0.1.t39693-RA"/>
    </source>
</evidence>
<evidence type="ECO:0000313" key="1">
    <source>
        <dbReference type="Proteomes" id="UP000887565"/>
    </source>
</evidence>
<keyword evidence="1" id="KW-1185">Reference proteome</keyword>
<accession>A0A915KPN8</accession>
<proteinExistence type="predicted"/>
<organism evidence="1 2">
    <name type="scientific">Romanomermis culicivorax</name>
    <name type="common">Nematode worm</name>
    <dbReference type="NCBI Taxonomy" id="13658"/>
    <lineage>
        <taxon>Eukaryota</taxon>
        <taxon>Metazoa</taxon>
        <taxon>Ecdysozoa</taxon>
        <taxon>Nematoda</taxon>
        <taxon>Enoplea</taxon>
        <taxon>Dorylaimia</taxon>
        <taxon>Mermithida</taxon>
        <taxon>Mermithoidea</taxon>
        <taxon>Mermithidae</taxon>
        <taxon>Romanomermis</taxon>
    </lineage>
</organism>
<sequence length="127" mass="14716">MQETEVTLPVSTDSRTPKFEVADAIVDDEDIRLHSEREIEEVQNEMYDKFNSSQGRTSQKAGLKNLIFRRQQSAEGDLAKFVELEKLEATRRVAGQIKQEISDEEMSDENDDTLNFDELNSWRAKKF</sequence>
<dbReference type="AlphaFoldDB" id="A0A915KPN8"/>
<protein>
    <submittedName>
        <fullName evidence="2">Uncharacterized protein</fullName>
    </submittedName>
</protein>
<name>A0A915KPN8_ROMCU</name>